<reference evidence="1 2" key="1">
    <citation type="journal article" date="2019" name="Sci. Rep.">
        <title>Orb-weaving spider Araneus ventricosus genome elucidates the spidroin gene catalogue.</title>
        <authorList>
            <person name="Kono N."/>
            <person name="Nakamura H."/>
            <person name="Ohtoshi R."/>
            <person name="Moran D.A.P."/>
            <person name="Shinohara A."/>
            <person name="Yoshida Y."/>
            <person name="Fujiwara M."/>
            <person name="Mori M."/>
            <person name="Tomita M."/>
            <person name="Arakawa K."/>
        </authorList>
    </citation>
    <scope>NUCLEOTIDE SEQUENCE [LARGE SCALE GENOMIC DNA]</scope>
</reference>
<evidence type="ECO:0000313" key="2">
    <source>
        <dbReference type="Proteomes" id="UP000499080"/>
    </source>
</evidence>
<proteinExistence type="predicted"/>
<accession>A0A4Y2TKM0</accession>
<comment type="caution">
    <text evidence="1">The sequence shown here is derived from an EMBL/GenBank/DDBJ whole genome shotgun (WGS) entry which is preliminary data.</text>
</comment>
<sequence length="117" mass="13264">MFLKQKQRSKPDCIQVVVCKCDVSTLQETCFPSGLVDYALLLCRKFAAKLPHQVNIKKNHTCCKCACYLGCYLIPLSYLQSNGVTIGWKDWQDARESDLICYSFVATSTVLLFRIGK</sequence>
<gene>
    <name evidence="1" type="ORF">AVEN_82440_1</name>
</gene>
<organism evidence="1 2">
    <name type="scientific">Araneus ventricosus</name>
    <name type="common">Orbweaver spider</name>
    <name type="synonym">Epeira ventricosa</name>
    <dbReference type="NCBI Taxonomy" id="182803"/>
    <lineage>
        <taxon>Eukaryota</taxon>
        <taxon>Metazoa</taxon>
        <taxon>Ecdysozoa</taxon>
        <taxon>Arthropoda</taxon>
        <taxon>Chelicerata</taxon>
        <taxon>Arachnida</taxon>
        <taxon>Araneae</taxon>
        <taxon>Araneomorphae</taxon>
        <taxon>Entelegynae</taxon>
        <taxon>Araneoidea</taxon>
        <taxon>Araneidae</taxon>
        <taxon>Araneus</taxon>
    </lineage>
</organism>
<name>A0A4Y2TKM0_ARAVE</name>
<dbReference type="AlphaFoldDB" id="A0A4Y2TKM0"/>
<dbReference type="Proteomes" id="UP000499080">
    <property type="component" value="Unassembled WGS sequence"/>
</dbReference>
<dbReference type="EMBL" id="BGPR01028479">
    <property type="protein sequence ID" value="GBN99655.1"/>
    <property type="molecule type" value="Genomic_DNA"/>
</dbReference>
<keyword evidence="2" id="KW-1185">Reference proteome</keyword>
<protein>
    <submittedName>
        <fullName evidence="1">Uncharacterized protein</fullName>
    </submittedName>
</protein>
<evidence type="ECO:0000313" key="1">
    <source>
        <dbReference type="EMBL" id="GBN99655.1"/>
    </source>
</evidence>